<comment type="caution">
    <text evidence="1">The sequence shown here is derived from an EMBL/GenBank/DDBJ whole genome shotgun (WGS) entry which is preliminary data.</text>
</comment>
<protein>
    <submittedName>
        <fullName evidence="1">Uncharacterized protein</fullName>
    </submittedName>
</protein>
<evidence type="ECO:0000313" key="1">
    <source>
        <dbReference type="EMBL" id="CAA2976539.1"/>
    </source>
</evidence>
<dbReference type="AlphaFoldDB" id="A0A8S0RBC5"/>
<keyword evidence="2" id="KW-1185">Reference proteome</keyword>
<organism evidence="1 2">
    <name type="scientific">Olea europaea subsp. europaea</name>
    <dbReference type="NCBI Taxonomy" id="158383"/>
    <lineage>
        <taxon>Eukaryota</taxon>
        <taxon>Viridiplantae</taxon>
        <taxon>Streptophyta</taxon>
        <taxon>Embryophyta</taxon>
        <taxon>Tracheophyta</taxon>
        <taxon>Spermatophyta</taxon>
        <taxon>Magnoliopsida</taxon>
        <taxon>eudicotyledons</taxon>
        <taxon>Gunneridae</taxon>
        <taxon>Pentapetalae</taxon>
        <taxon>asterids</taxon>
        <taxon>lamiids</taxon>
        <taxon>Lamiales</taxon>
        <taxon>Oleaceae</taxon>
        <taxon>Oleeae</taxon>
        <taxon>Olea</taxon>
    </lineage>
</organism>
<accession>A0A8S0RBC5</accession>
<evidence type="ECO:0000313" key="2">
    <source>
        <dbReference type="Proteomes" id="UP000594638"/>
    </source>
</evidence>
<dbReference type="EMBL" id="CACTIH010002464">
    <property type="protein sequence ID" value="CAA2976539.1"/>
    <property type="molecule type" value="Genomic_DNA"/>
</dbReference>
<reference evidence="1 2" key="1">
    <citation type="submission" date="2019-12" db="EMBL/GenBank/DDBJ databases">
        <authorList>
            <person name="Alioto T."/>
            <person name="Alioto T."/>
            <person name="Gomez Garrido J."/>
        </authorList>
    </citation>
    <scope>NUCLEOTIDE SEQUENCE [LARGE SCALE GENOMIC DNA]</scope>
</reference>
<dbReference type="Gramene" id="OE9A023206T1">
    <property type="protein sequence ID" value="OE9A023206C1"/>
    <property type="gene ID" value="OE9A023206"/>
</dbReference>
<name>A0A8S0RBC5_OLEEU</name>
<gene>
    <name evidence="1" type="ORF">OLEA9_A023206</name>
</gene>
<proteinExistence type="predicted"/>
<dbReference type="Proteomes" id="UP000594638">
    <property type="component" value="Unassembled WGS sequence"/>
</dbReference>
<sequence>MGIGIDLGTFFQSTYSINDRGMENIFDFINASIAVAAKEKPKEFLARRSRIIEALLMASPMDDIDQDCSISSSSNFSCESPLDEDVENQFDGVTSAPSKPINLVAKEKGCGRVFDFGNDLEQFHFGIQLMEILTDAICWREASIMISYRRLGTIPLNGSSSYSDEAVWPSNYLSSTS</sequence>